<dbReference type="InterPro" id="IPR011004">
    <property type="entry name" value="Trimer_LpxA-like_sf"/>
</dbReference>
<protein>
    <submittedName>
        <fullName evidence="3">Acetyltransferase</fullName>
    </submittedName>
</protein>
<dbReference type="InterPro" id="IPR050179">
    <property type="entry name" value="Trans_hexapeptide_repeat"/>
</dbReference>
<dbReference type="SUPFAM" id="SSF51161">
    <property type="entry name" value="Trimeric LpxA-like enzymes"/>
    <property type="match status" value="1"/>
</dbReference>
<dbReference type="EMBL" id="JAEILD010000289">
    <property type="protein sequence ID" value="MBI6653956.1"/>
    <property type="molecule type" value="Genomic_DNA"/>
</dbReference>
<feature type="domain" description="PglD N-terminal" evidence="2">
    <location>
        <begin position="7"/>
        <end position="84"/>
    </location>
</feature>
<dbReference type="Gene3D" id="2.160.10.10">
    <property type="entry name" value="Hexapeptide repeat proteins"/>
    <property type="match status" value="1"/>
</dbReference>
<dbReference type="Proteomes" id="UP000614123">
    <property type="component" value="Unassembled WGS sequence"/>
</dbReference>
<dbReference type="PANTHER" id="PTHR43300">
    <property type="entry name" value="ACETYLTRANSFERASE"/>
    <property type="match status" value="1"/>
</dbReference>
<dbReference type="Pfam" id="PF00132">
    <property type="entry name" value="Hexapep"/>
    <property type="match status" value="1"/>
</dbReference>
<sequence>MNTFFGLIGAGGHGREVMPMLRSMINGIPPELNAESLFVVENLETPTHINGYRAISLEAFFELEGIKRFNIAIGDSKARQRIADVCLARDIEPFPLIATSAILLDSNEIGEGVMISAQTIITSNVKIGRFFQANCQCNISHDCVIGDFVTFGPGVRCNGNVAIGDHAYIGAGALIKQGKHGAPLKIGAGAVVGMGAVVVKDVDPYTTVVGNPAKLLVK</sequence>
<dbReference type="InterPro" id="IPR020019">
    <property type="entry name" value="AcTrfase_PglD-like"/>
</dbReference>
<comment type="similarity">
    <text evidence="1">Belongs to the transferase hexapeptide repeat family.</text>
</comment>
<evidence type="ECO:0000313" key="3">
    <source>
        <dbReference type="EMBL" id="MBI6653956.1"/>
    </source>
</evidence>
<accession>A0ABS0VQZ3</accession>
<evidence type="ECO:0000259" key="2">
    <source>
        <dbReference type="Pfam" id="PF17836"/>
    </source>
</evidence>
<dbReference type="CDD" id="cd03360">
    <property type="entry name" value="LbH_AT_putative"/>
    <property type="match status" value="1"/>
</dbReference>
<evidence type="ECO:0000256" key="1">
    <source>
        <dbReference type="ARBA" id="ARBA00007274"/>
    </source>
</evidence>
<dbReference type="Gene3D" id="3.40.50.20">
    <property type="match status" value="1"/>
</dbReference>
<dbReference type="NCBIfam" id="TIGR03570">
    <property type="entry name" value="NeuD_NnaD"/>
    <property type="match status" value="1"/>
</dbReference>
<dbReference type="InterPro" id="IPR041561">
    <property type="entry name" value="PglD_N"/>
</dbReference>
<dbReference type="InterPro" id="IPR001451">
    <property type="entry name" value="Hexapep"/>
</dbReference>
<name>A0ABS0VQZ3_PSEVE</name>
<dbReference type="Pfam" id="PF17836">
    <property type="entry name" value="PglD_N"/>
    <property type="match status" value="1"/>
</dbReference>
<organism evidence="3 4">
    <name type="scientific">Pseudomonas veronii</name>
    <dbReference type="NCBI Taxonomy" id="76761"/>
    <lineage>
        <taxon>Bacteria</taxon>
        <taxon>Pseudomonadati</taxon>
        <taxon>Pseudomonadota</taxon>
        <taxon>Gammaproteobacteria</taxon>
        <taxon>Pseudomonadales</taxon>
        <taxon>Pseudomonadaceae</taxon>
        <taxon>Pseudomonas</taxon>
    </lineage>
</organism>
<dbReference type="PANTHER" id="PTHR43300:SF7">
    <property type="entry name" value="UDP-N-ACETYLBACILLOSAMINE N-ACETYLTRANSFERASE"/>
    <property type="match status" value="1"/>
</dbReference>
<proteinExistence type="inferred from homology"/>
<reference evidence="3 4" key="1">
    <citation type="submission" date="2020-12" db="EMBL/GenBank/DDBJ databases">
        <title>Comparative genomic insights into the epidemiology and virulence of plant pathogenic Pseudomonads from Turkey.</title>
        <authorList>
            <person name="Dillon M."/>
            <person name="Ruiz-Bedoya T."/>
            <person name="Bendalovic-Torma C."/>
            <person name="Guttman K.M."/>
            <person name="Kwak H."/>
            <person name="Middleton M.A."/>
            <person name="Wang P.W."/>
            <person name="Horuz S."/>
            <person name="Aysan Y."/>
            <person name="Guttman D.S."/>
        </authorList>
    </citation>
    <scope>NUCLEOTIDE SEQUENCE [LARGE SCALE GENOMIC DNA]</scope>
    <source>
        <strain evidence="3 4">S4_EA_3a</strain>
    </source>
</reference>
<comment type="caution">
    <text evidence="3">The sequence shown here is derived from an EMBL/GenBank/DDBJ whole genome shotgun (WGS) entry which is preliminary data.</text>
</comment>
<evidence type="ECO:0000313" key="4">
    <source>
        <dbReference type="Proteomes" id="UP000614123"/>
    </source>
</evidence>
<keyword evidence="4" id="KW-1185">Reference proteome</keyword>
<gene>
    <name evidence="3" type="ORF">YA0849_34105</name>
</gene>